<dbReference type="AlphaFoldDB" id="A0A545TAQ1"/>
<evidence type="ECO:0000256" key="4">
    <source>
        <dbReference type="ARBA" id="ARBA00022519"/>
    </source>
</evidence>
<dbReference type="GO" id="GO:0005886">
    <property type="term" value="C:plasma membrane"/>
    <property type="evidence" value="ECO:0007669"/>
    <property type="project" value="UniProtKB-SubCell"/>
</dbReference>
<dbReference type="InterPro" id="IPR007387">
    <property type="entry name" value="TRAP_DctQ"/>
</dbReference>
<evidence type="ECO:0000256" key="6">
    <source>
        <dbReference type="ARBA" id="ARBA00022989"/>
    </source>
</evidence>
<evidence type="ECO:0000313" key="12">
    <source>
        <dbReference type="Proteomes" id="UP000315252"/>
    </source>
</evidence>
<evidence type="ECO:0000256" key="2">
    <source>
        <dbReference type="ARBA" id="ARBA00022448"/>
    </source>
</evidence>
<gene>
    <name evidence="11" type="ORF">FKG95_23665</name>
</gene>
<keyword evidence="12" id="KW-1185">Reference proteome</keyword>
<evidence type="ECO:0000256" key="1">
    <source>
        <dbReference type="ARBA" id="ARBA00004429"/>
    </source>
</evidence>
<evidence type="ECO:0000256" key="9">
    <source>
        <dbReference type="RuleBase" id="RU369079"/>
    </source>
</evidence>
<keyword evidence="2 9" id="KW-0813">Transport</keyword>
<feature type="transmembrane region" description="Helical" evidence="9">
    <location>
        <begin position="176"/>
        <end position="197"/>
    </location>
</feature>
<dbReference type="PANTHER" id="PTHR35011">
    <property type="entry name" value="2,3-DIKETO-L-GULONATE TRAP TRANSPORTER SMALL PERMEASE PROTEIN YIAM"/>
    <property type="match status" value="1"/>
</dbReference>
<keyword evidence="3" id="KW-1003">Cell membrane</keyword>
<reference evidence="11 12" key="1">
    <citation type="submission" date="2019-06" db="EMBL/GenBank/DDBJ databases">
        <title>Whole genome sequence for Rhodospirillaceae sp. R148.</title>
        <authorList>
            <person name="Wang G."/>
        </authorList>
    </citation>
    <scope>NUCLEOTIDE SEQUENCE [LARGE SCALE GENOMIC DNA]</scope>
    <source>
        <strain evidence="11 12">R148</strain>
    </source>
</reference>
<sequence>MSSFSEGAGAIFDAILAGDSWMFAESLNHSAAYILGAIVVLVGGYIVLKILQAVPLLDNHLERTVLITSYLVIAMVIFVEVIRRFVFQSQVPWSTTLPPFLFLIMTWVGCAYNTRLRSHLSFSEFRASMPPAGQLFCVCLDAVLWLTFALIVIVTTTKQTANSAANFQILLGTDNILQWWFYACVPASWLILSARVIENLIEDIARFRAGQPVVQQSAMISD</sequence>
<comment type="similarity">
    <text evidence="8 9">Belongs to the TRAP transporter small permease family.</text>
</comment>
<evidence type="ECO:0000256" key="5">
    <source>
        <dbReference type="ARBA" id="ARBA00022692"/>
    </source>
</evidence>
<keyword evidence="4 9" id="KW-0997">Cell inner membrane</keyword>
<feature type="transmembrane region" description="Helical" evidence="9">
    <location>
        <begin position="63"/>
        <end position="85"/>
    </location>
</feature>
<comment type="function">
    <text evidence="9">Part of the tripartite ATP-independent periplasmic (TRAP) transport system.</text>
</comment>
<dbReference type="GO" id="GO:0022857">
    <property type="term" value="F:transmembrane transporter activity"/>
    <property type="evidence" value="ECO:0007669"/>
    <property type="project" value="UniProtKB-UniRule"/>
</dbReference>
<comment type="caution">
    <text evidence="9">Lacks conserved residue(s) required for the propagation of feature annotation.</text>
</comment>
<comment type="subunit">
    <text evidence="9">The complex comprises the extracytoplasmic solute receptor protein and the two transmembrane proteins.</text>
</comment>
<dbReference type="Pfam" id="PF04290">
    <property type="entry name" value="DctQ"/>
    <property type="match status" value="1"/>
</dbReference>
<evidence type="ECO:0000256" key="3">
    <source>
        <dbReference type="ARBA" id="ARBA00022475"/>
    </source>
</evidence>
<dbReference type="InterPro" id="IPR055348">
    <property type="entry name" value="DctQ"/>
</dbReference>
<feature type="transmembrane region" description="Helical" evidence="9">
    <location>
        <begin position="31"/>
        <end position="51"/>
    </location>
</feature>
<accession>A0A545TAQ1</accession>
<evidence type="ECO:0000259" key="10">
    <source>
        <dbReference type="Pfam" id="PF04290"/>
    </source>
</evidence>
<keyword evidence="6 9" id="KW-1133">Transmembrane helix</keyword>
<evidence type="ECO:0000256" key="8">
    <source>
        <dbReference type="ARBA" id="ARBA00038436"/>
    </source>
</evidence>
<feature type="transmembrane region" description="Helical" evidence="9">
    <location>
        <begin position="135"/>
        <end position="156"/>
    </location>
</feature>
<evidence type="ECO:0000256" key="7">
    <source>
        <dbReference type="ARBA" id="ARBA00023136"/>
    </source>
</evidence>
<keyword evidence="5 9" id="KW-0812">Transmembrane</keyword>
<dbReference type="EMBL" id="VHSH01000010">
    <property type="protein sequence ID" value="TQV74289.1"/>
    <property type="molecule type" value="Genomic_DNA"/>
</dbReference>
<dbReference type="PANTHER" id="PTHR35011:SF2">
    <property type="entry name" value="2,3-DIKETO-L-GULONATE TRAP TRANSPORTER SMALL PERMEASE PROTEIN YIAM"/>
    <property type="match status" value="1"/>
</dbReference>
<evidence type="ECO:0000313" key="11">
    <source>
        <dbReference type="EMBL" id="TQV74289.1"/>
    </source>
</evidence>
<feature type="domain" description="Tripartite ATP-independent periplasmic transporters DctQ component" evidence="10">
    <location>
        <begin position="73"/>
        <end position="205"/>
    </location>
</feature>
<keyword evidence="7 9" id="KW-0472">Membrane</keyword>
<proteinExistence type="inferred from homology"/>
<organism evidence="11 12">
    <name type="scientific">Denitrobaculum tricleocarpae</name>
    <dbReference type="NCBI Taxonomy" id="2591009"/>
    <lineage>
        <taxon>Bacteria</taxon>
        <taxon>Pseudomonadati</taxon>
        <taxon>Pseudomonadota</taxon>
        <taxon>Alphaproteobacteria</taxon>
        <taxon>Rhodospirillales</taxon>
        <taxon>Rhodospirillaceae</taxon>
        <taxon>Denitrobaculum</taxon>
    </lineage>
</organism>
<dbReference type="OrthoDB" id="6116361at2"/>
<dbReference type="Proteomes" id="UP000315252">
    <property type="component" value="Unassembled WGS sequence"/>
</dbReference>
<dbReference type="RefSeq" id="WP_142898919.1">
    <property type="nucleotide sequence ID" value="NZ_ML660061.1"/>
</dbReference>
<dbReference type="GO" id="GO:0015740">
    <property type="term" value="P:C4-dicarboxylate transport"/>
    <property type="evidence" value="ECO:0007669"/>
    <property type="project" value="TreeGrafter"/>
</dbReference>
<feature type="transmembrane region" description="Helical" evidence="9">
    <location>
        <begin position="97"/>
        <end position="114"/>
    </location>
</feature>
<comment type="subcellular location">
    <subcellularLocation>
        <location evidence="1 9">Cell inner membrane</location>
        <topology evidence="1 9">Multi-pass membrane protein</topology>
    </subcellularLocation>
</comment>
<name>A0A545TAQ1_9PROT</name>
<protein>
    <recommendedName>
        <fullName evidence="9">TRAP transporter small permease protein</fullName>
    </recommendedName>
</protein>
<comment type="caution">
    <text evidence="11">The sequence shown here is derived from an EMBL/GenBank/DDBJ whole genome shotgun (WGS) entry which is preliminary data.</text>
</comment>